<dbReference type="Gene3D" id="2.115.10.20">
    <property type="entry name" value="Glycosyl hydrolase domain, family 43"/>
    <property type="match status" value="2"/>
</dbReference>
<dbReference type="RefSeq" id="XP_014169449.1">
    <property type="nucleotide sequence ID" value="XM_014313974.1"/>
</dbReference>
<evidence type="ECO:0000313" key="4">
    <source>
        <dbReference type="Proteomes" id="UP000007796"/>
    </source>
</evidence>
<dbReference type="SUPFAM" id="SSF49785">
    <property type="entry name" value="Galactose-binding domain-like"/>
    <property type="match status" value="1"/>
</dbReference>
<dbReference type="HOGENOM" id="CLU_340111_0_0_1"/>
<protein>
    <submittedName>
        <fullName evidence="3">Coagulation factor 5 8 type domain containing protein</fullName>
    </submittedName>
</protein>
<dbReference type="Pfam" id="PF22633">
    <property type="entry name" value="F5_F8_type_C_2"/>
    <property type="match status" value="1"/>
</dbReference>
<dbReference type="STRING" id="655863.F0XRD2"/>
<dbReference type="InParanoid" id="F0XRD2"/>
<gene>
    <name evidence="3" type="ORF">CMQ_35</name>
</gene>
<dbReference type="Pfam" id="PF13290">
    <property type="entry name" value="CHB_HEX_C_1"/>
    <property type="match status" value="1"/>
</dbReference>
<evidence type="ECO:0000313" key="3">
    <source>
        <dbReference type="EMBL" id="EFW99717.1"/>
    </source>
</evidence>
<reference evidence="3 4" key="1">
    <citation type="journal article" date="2011" name="Proc. Natl. Acad. Sci. U.S.A.">
        <title>Genome and transcriptome analyses of the mountain pine beetle-fungal symbiont Grosmannia clavigera, a lodgepole pine pathogen.</title>
        <authorList>
            <person name="DiGuistini S."/>
            <person name="Wang Y."/>
            <person name="Liao N.Y."/>
            <person name="Taylor G."/>
            <person name="Tanguay P."/>
            <person name="Feau N."/>
            <person name="Henrissat B."/>
            <person name="Chan S.K."/>
            <person name="Hesse-Orce U."/>
            <person name="Alamouti S.M."/>
            <person name="Tsui C.K.M."/>
            <person name="Docking R.T."/>
            <person name="Levasseur A."/>
            <person name="Haridas S."/>
            <person name="Robertson G."/>
            <person name="Birol I."/>
            <person name="Holt R.A."/>
            <person name="Marra M.A."/>
            <person name="Hamelin R.C."/>
            <person name="Hirst M."/>
            <person name="Jones S.J.M."/>
            <person name="Bohlmann J."/>
            <person name="Breuil C."/>
        </authorList>
    </citation>
    <scope>NUCLEOTIDE SEQUENCE [LARGE SCALE GENOMIC DNA]</scope>
    <source>
        <strain evidence="4">kw1407 / UAMH 11150</strain>
    </source>
</reference>
<dbReference type="AlphaFoldDB" id="F0XRD2"/>
<proteinExistence type="predicted"/>
<dbReference type="Proteomes" id="UP000007796">
    <property type="component" value="Unassembled WGS sequence"/>
</dbReference>
<dbReference type="PANTHER" id="PTHR22925">
    <property type="entry name" value="GLYCOSYL HYDROLASE 43 FAMILY MEMBER"/>
    <property type="match status" value="1"/>
</dbReference>
<keyword evidence="1" id="KW-0732">Signal</keyword>
<keyword evidence="4" id="KW-1185">Reference proteome</keyword>
<dbReference type="SUPFAM" id="SSF75005">
    <property type="entry name" value="Arabinanase/levansucrase/invertase"/>
    <property type="match status" value="2"/>
</dbReference>
<sequence>MRNIFVVLFFALLAGAGISGRASYTTIPNGQTYYDSAGNTISCVGGGFLQVGTWYYWVGEAFYNSTAAASPDLASLYKSQDLVNWDYVGTIISADALDANGKPAVQYSNLGRPKVVYNAATKKYVFWAHWETATTFAASHVLVATADAVEGPYTISSRGHFRPGSGHEESSALGDRVGGLVVDFGASALKTDNVSHPYQPVSGADYPPKILQFNSKVDPSDPEAVQYVSAADGYGTTQSGELTQMYFGLTLKAVAIRMTPWDTSYYERYSPYWSISKSAYEYIVRYPTATNRSAVTTVVYEVGDPGSARQTLVAPQIGPGLDESTAADTVLVHSGDAAFVTCNTTKSTIYYTTDGTTPTPKNSSTLYAPGTRITISGAAGTNLTVRAVCALGSEVSTVVSQKYTVVGSAVAVPIFRPIVSAPAGVYSTDDAAFQSKGTRIYAPTYNTELYFTMDGYDPEPPVFGTNTGYRARDMTVWQDPADGKAYLVHASDNVFFRLWQLDDSFTDVVPERGYDVYSDLSREAPALVRHGGTSGQYVYLITSTQTGWYPNQGGYSRTANITAGFGLPRDPVTGYRNGNETWSSIAPFGDATTFGSQPTFILDIGTTADPQYVYVGDRNKEIDQSDNTYIFLPLTLNDTGVAFTGETAGGLASIEFTPFLDLDLAGHRIVPPAWTLLSRNKPTDNSTANVALTAAQLAAGTYNFSAAVANDGVDFDLSFYDAVEQYYKPTAVPYHWQVDLGQTYALEWIGLSFLSVGGSDAANRYTLTGSNDGATWHQLADNTANLQPGFCDHIVTGNSYRYVRLDVSSIYDVIHDQEADWEAGLYEVYVYGQKA</sequence>
<dbReference type="InterPro" id="IPR008979">
    <property type="entry name" value="Galactose-bd-like_sf"/>
</dbReference>
<dbReference type="InterPro" id="IPR023296">
    <property type="entry name" value="Glyco_hydro_beta-prop_sf"/>
</dbReference>
<evidence type="ECO:0000259" key="2">
    <source>
        <dbReference type="Pfam" id="PF13290"/>
    </source>
</evidence>
<dbReference type="eggNOG" id="ENOG502QW2A">
    <property type="taxonomic scope" value="Eukaryota"/>
</dbReference>
<organism evidence="4">
    <name type="scientific">Grosmannia clavigera (strain kw1407 / UAMH 11150)</name>
    <name type="common">Blue stain fungus</name>
    <name type="synonym">Graphiocladiella clavigera</name>
    <dbReference type="NCBI Taxonomy" id="655863"/>
    <lineage>
        <taxon>Eukaryota</taxon>
        <taxon>Fungi</taxon>
        <taxon>Dikarya</taxon>
        <taxon>Ascomycota</taxon>
        <taxon>Pezizomycotina</taxon>
        <taxon>Sordariomycetes</taxon>
        <taxon>Sordariomycetidae</taxon>
        <taxon>Ophiostomatales</taxon>
        <taxon>Ophiostomataceae</taxon>
        <taxon>Leptographium</taxon>
    </lineage>
</organism>
<evidence type="ECO:0000256" key="1">
    <source>
        <dbReference type="SAM" id="SignalP"/>
    </source>
</evidence>
<feature type="signal peptide" evidence="1">
    <location>
        <begin position="1"/>
        <end position="19"/>
    </location>
</feature>
<dbReference type="InterPro" id="IPR059177">
    <property type="entry name" value="GH29D-like_dom"/>
</dbReference>
<feature type="domain" description="GH29D-like beta-sandwich" evidence="2">
    <location>
        <begin position="339"/>
        <end position="389"/>
    </location>
</feature>
<dbReference type="GeneID" id="25976606"/>
<accession>F0XRD2</accession>
<dbReference type="OrthoDB" id="9970295at2759"/>
<dbReference type="PANTHER" id="PTHR22925:SF3">
    <property type="entry name" value="GLYCOSYL HYDROLASE FAMILY PROTEIN 43"/>
    <property type="match status" value="1"/>
</dbReference>
<dbReference type="EMBL" id="GL629807">
    <property type="protein sequence ID" value="EFW99717.1"/>
    <property type="molecule type" value="Genomic_DNA"/>
</dbReference>
<dbReference type="Gene3D" id="2.60.120.260">
    <property type="entry name" value="Galactose-binding domain-like"/>
    <property type="match status" value="1"/>
</dbReference>
<feature type="chain" id="PRO_5003260345" evidence="1">
    <location>
        <begin position="20"/>
        <end position="835"/>
    </location>
</feature>
<name>F0XRD2_GROCL</name>